<keyword evidence="1" id="KW-0812">Transmembrane</keyword>
<name>A0A2S7DVR7_9XANT</name>
<dbReference type="AlphaFoldDB" id="A0A2S7DVR7"/>
<evidence type="ECO:0000256" key="1">
    <source>
        <dbReference type="SAM" id="Phobius"/>
    </source>
</evidence>
<feature type="transmembrane region" description="Helical" evidence="1">
    <location>
        <begin position="392"/>
        <end position="412"/>
    </location>
</feature>
<accession>A0A2S7DVR7</accession>
<proteinExistence type="predicted"/>
<evidence type="ECO:0000313" key="2">
    <source>
        <dbReference type="EMBL" id="PPU77914.1"/>
    </source>
</evidence>
<feature type="transmembrane region" description="Helical" evidence="1">
    <location>
        <begin position="166"/>
        <end position="183"/>
    </location>
</feature>
<feature type="transmembrane region" description="Helical" evidence="1">
    <location>
        <begin position="20"/>
        <end position="40"/>
    </location>
</feature>
<feature type="transmembrane region" description="Helical" evidence="1">
    <location>
        <begin position="355"/>
        <end position="380"/>
    </location>
</feature>
<feature type="transmembrane region" description="Helical" evidence="1">
    <location>
        <begin position="203"/>
        <end position="231"/>
    </location>
</feature>
<dbReference type="Proteomes" id="UP000239561">
    <property type="component" value="Unassembled WGS sequence"/>
</dbReference>
<dbReference type="EMBL" id="MDED01000004">
    <property type="protein sequence ID" value="PPU77914.1"/>
    <property type="molecule type" value="Genomic_DNA"/>
</dbReference>
<keyword evidence="1" id="KW-1133">Transmembrane helix</keyword>
<feature type="transmembrane region" description="Helical" evidence="1">
    <location>
        <begin position="325"/>
        <end position="343"/>
    </location>
</feature>
<comment type="caution">
    <text evidence="2">The sequence shown here is derived from an EMBL/GenBank/DDBJ whole genome shotgun (WGS) entry which is preliminary data.</text>
</comment>
<gene>
    <name evidence="2" type="ORF">XcuCFBP2542_03555</name>
</gene>
<dbReference type="RefSeq" id="WP_104602252.1">
    <property type="nucleotide sequence ID" value="NZ_CP082217.1"/>
</dbReference>
<organism evidence="2 3">
    <name type="scientific">Xanthomonas cucurbitae</name>
    <dbReference type="NCBI Taxonomy" id="56453"/>
    <lineage>
        <taxon>Bacteria</taxon>
        <taxon>Pseudomonadati</taxon>
        <taxon>Pseudomonadota</taxon>
        <taxon>Gammaproteobacteria</taxon>
        <taxon>Lysobacterales</taxon>
        <taxon>Lysobacteraceae</taxon>
        <taxon>Xanthomonas</taxon>
    </lineage>
</organism>
<reference evidence="2 3" key="1">
    <citation type="submission" date="2016-08" db="EMBL/GenBank/DDBJ databases">
        <authorList>
            <person name="Seilhamer J.J."/>
        </authorList>
    </citation>
    <scope>NUCLEOTIDE SEQUENCE [LARGE SCALE GENOMIC DNA]</scope>
    <source>
        <strain evidence="2 3">CFBP2542</strain>
    </source>
</reference>
<sequence length="750" mass="81518">MSTLLPPTTPARPKIKAEWLPLLLGAALSVVAGSVLLVGWRAGLLPVLDYPLSYSGDALSSLWLTQRAMEGWIFENARSGFPFGSSFLDYPGADSGSFLFLKLAGMLTGSSAAAINLFFLLGFAANFLTAYWVMRWLRVGRSLSFTTAMLFTLAPFHFLRLQHIFYTWYFGIPIYFMLAIRIARADVSLDFWSARPARKITLAALYLVLSCFGVYYTAFGLILIGTACLMALFHKDWTSITRLAAPVIFFLALGTLANVAPNVINERINGHNPEVAARAPAESEIYGVKLMQLILPRPDHRLPKLANVTAKYMASTPLINENTTASLGLIGSIGLAILALVAFARLAERRSEERIALLAILSGVLLAFMTIGGLGSLFAHVVSPSIRGWNRASIFITFSTLAAVAIAVQMFSDKVGRRYHMTIASIAAAGMLVFGIWDQTSAVCGPCQSGARTAYEQDKRFIRRIEATLPVGAAVYQLPYMPFPEVPPKNGLHAYDLAVGFIHSQQLKWSYAGMKGREGDLIYRNLETQPAAAQLQAIGRFGFDAVYIDKRGYADQGARIIAEWTQAIGAPPAVTREDGAVVVFRLPGGTKPASIEAAKDAAITEPAADTSITLPSLRSLLTQGWSSDEAWGVWSEGTSSSLRYRVSPTTVGRTTVILRGNPFLAGPQQALRIRATVNGVQALDTRVTAAQALPLALRIPVTTRQPDEVVHIVLNYETPVSPAEIDMSADQRRLAFGLTSLEICKADCDR</sequence>
<evidence type="ECO:0000313" key="3">
    <source>
        <dbReference type="Proteomes" id="UP000239561"/>
    </source>
</evidence>
<feature type="transmembrane region" description="Helical" evidence="1">
    <location>
        <begin position="243"/>
        <end position="264"/>
    </location>
</feature>
<keyword evidence="1" id="KW-0472">Membrane</keyword>
<feature type="transmembrane region" description="Helical" evidence="1">
    <location>
        <begin position="112"/>
        <end position="133"/>
    </location>
</feature>
<feature type="transmembrane region" description="Helical" evidence="1">
    <location>
        <begin position="139"/>
        <end position="159"/>
    </location>
</feature>
<protein>
    <submittedName>
        <fullName evidence="2">Sugar translocase</fullName>
    </submittedName>
</protein>